<feature type="transmembrane region" description="Helical" evidence="7">
    <location>
        <begin position="304"/>
        <end position="330"/>
    </location>
</feature>
<evidence type="ECO:0000259" key="8">
    <source>
        <dbReference type="PROSITE" id="PS50928"/>
    </source>
</evidence>
<dbReference type="SUPFAM" id="SSF161098">
    <property type="entry name" value="MetI-like"/>
    <property type="match status" value="1"/>
</dbReference>
<evidence type="ECO:0000256" key="5">
    <source>
        <dbReference type="ARBA" id="ARBA00022989"/>
    </source>
</evidence>
<keyword evidence="2 7" id="KW-0813">Transport</keyword>
<dbReference type="RefSeq" id="WP_117358182.1">
    <property type="nucleotide sequence ID" value="NZ_QURH01000260.1"/>
</dbReference>
<keyword evidence="4 7" id="KW-0812">Transmembrane</keyword>
<dbReference type="InterPro" id="IPR035906">
    <property type="entry name" value="MetI-like_sf"/>
</dbReference>
<name>A0A372JN24_9ACTN</name>
<feature type="transmembrane region" description="Helical" evidence="7">
    <location>
        <begin position="262"/>
        <end position="284"/>
    </location>
</feature>
<evidence type="ECO:0000313" key="10">
    <source>
        <dbReference type="Proteomes" id="UP000261811"/>
    </source>
</evidence>
<dbReference type="InterPro" id="IPR045621">
    <property type="entry name" value="BPD_transp_1_N"/>
</dbReference>
<feature type="transmembrane region" description="Helical" evidence="7">
    <location>
        <begin position="199"/>
        <end position="217"/>
    </location>
</feature>
<accession>A0A372JN24</accession>
<feature type="transmembrane region" description="Helical" evidence="7">
    <location>
        <begin position="9"/>
        <end position="30"/>
    </location>
</feature>
<dbReference type="Pfam" id="PF19300">
    <property type="entry name" value="BPD_transp_1_N"/>
    <property type="match status" value="1"/>
</dbReference>
<proteinExistence type="inferred from homology"/>
<feature type="domain" description="ABC transmembrane type-1" evidence="8">
    <location>
        <begin position="117"/>
        <end position="327"/>
    </location>
</feature>
<dbReference type="OrthoDB" id="9778910at2"/>
<dbReference type="AlphaFoldDB" id="A0A372JN24"/>
<feature type="transmembrane region" description="Helical" evidence="7">
    <location>
        <begin position="156"/>
        <end position="179"/>
    </location>
</feature>
<dbReference type="PANTHER" id="PTHR30465:SF0">
    <property type="entry name" value="OLIGOPEPTIDE TRANSPORT SYSTEM PERMEASE PROTEIN APPB"/>
    <property type="match status" value="1"/>
</dbReference>
<keyword evidence="3" id="KW-1003">Cell membrane</keyword>
<reference evidence="9 10" key="1">
    <citation type="submission" date="2018-08" db="EMBL/GenBank/DDBJ databases">
        <title>Actinomadura jelena sp. nov., a novel Actinomycete isolated from soil in Chad.</title>
        <authorList>
            <person name="Shi L."/>
        </authorList>
    </citation>
    <scope>NUCLEOTIDE SEQUENCE [LARGE SCALE GENOMIC DNA]</scope>
    <source>
        <strain evidence="9 10">NEAU-G17</strain>
    </source>
</reference>
<keyword evidence="10" id="KW-1185">Reference proteome</keyword>
<dbReference type="GO" id="GO:0055085">
    <property type="term" value="P:transmembrane transport"/>
    <property type="evidence" value="ECO:0007669"/>
    <property type="project" value="InterPro"/>
</dbReference>
<evidence type="ECO:0000256" key="6">
    <source>
        <dbReference type="ARBA" id="ARBA00023136"/>
    </source>
</evidence>
<gene>
    <name evidence="9" type="ORF">DZF91_15490</name>
</gene>
<dbReference type="Gene3D" id="1.10.3720.10">
    <property type="entry name" value="MetI-like"/>
    <property type="match status" value="1"/>
</dbReference>
<evidence type="ECO:0000313" key="9">
    <source>
        <dbReference type="EMBL" id="RFU40748.1"/>
    </source>
</evidence>
<feature type="transmembrane region" description="Helical" evidence="7">
    <location>
        <begin position="121"/>
        <end position="144"/>
    </location>
</feature>
<dbReference type="PROSITE" id="PS50928">
    <property type="entry name" value="ABC_TM1"/>
    <property type="match status" value="1"/>
</dbReference>
<dbReference type="EMBL" id="QURH01000260">
    <property type="protein sequence ID" value="RFU40748.1"/>
    <property type="molecule type" value="Genomic_DNA"/>
</dbReference>
<keyword evidence="5 7" id="KW-1133">Transmembrane helix</keyword>
<comment type="caution">
    <text evidence="9">The sequence shown here is derived from an EMBL/GenBank/DDBJ whole genome shotgun (WGS) entry which is preliminary data.</text>
</comment>
<dbReference type="GO" id="GO:0005886">
    <property type="term" value="C:plasma membrane"/>
    <property type="evidence" value="ECO:0007669"/>
    <property type="project" value="UniProtKB-SubCell"/>
</dbReference>
<dbReference type="Proteomes" id="UP000261811">
    <property type="component" value="Unassembled WGS sequence"/>
</dbReference>
<dbReference type="Pfam" id="PF00528">
    <property type="entry name" value="BPD_transp_1"/>
    <property type="match status" value="1"/>
</dbReference>
<evidence type="ECO:0000256" key="4">
    <source>
        <dbReference type="ARBA" id="ARBA00022692"/>
    </source>
</evidence>
<evidence type="ECO:0000256" key="1">
    <source>
        <dbReference type="ARBA" id="ARBA00004651"/>
    </source>
</evidence>
<evidence type="ECO:0000256" key="2">
    <source>
        <dbReference type="ARBA" id="ARBA00022448"/>
    </source>
</evidence>
<sequence>MFAYLIRRVIGAVLMLVIVSMVVFGIFFGIPKLAGQNNDQLAASFVGKAPTAEAIQQTKQRLNLDKPIWVQYGKWIQGVVAGQEFNNGPTVEHCSSPCFGYSFKNNQAVLPQLEDRAPATLSLAAGAAVIWLISGVSVGVLSALKRGSLWDRAAMVVALGGVSLPIYFTGLVALALFSYKLGLLPGGGSYVPFSQDPATWFQSLILPWITLAFLYAATYARLTRAGMLETLGEDYIRTARAKGLPERTVITKHALRSTLTPILTIFGMDLGLLLGGAVLTEHTFGIAGLGQLSIDGITGNDLPVVLGVTLVAALFIVAANLIVDLLYAVIDPRVRLG</sequence>
<organism evidence="9 10">
    <name type="scientific">Actinomadura logoneensis</name>
    <dbReference type="NCBI Taxonomy" id="2293572"/>
    <lineage>
        <taxon>Bacteria</taxon>
        <taxon>Bacillati</taxon>
        <taxon>Actinomycetota</taxon>
        <taxon>Actinomycetes</taxon>
        <taxon>Streptosporangiales</taxon>
        <taxon>Thermomonosporaceae</taxon>
        <taxon>Actinomadura</taxon>
    </lineage>
</organism>
<dbReference type="PANTHER" id="PTHR30465">
    <property type="entry name" value="INNER MEMBRANE ABC TRANSPORTER"/>
    <property type="match status" value="1"/>
</dbReference>
<protein>
    <submittedName>
        <fullName evidence="9">ABC transporter permease</fullName>
    </submittedName>
</protein>
<keyword evidence="6 7" id="KW-0472">Membrane</keyword>
<evidence type="ECO:0000256" key="7">
    <source>
        <dbReference type="RuleBase" id="RU363032"/>
    </source>
</evidence>
<evidence type="ECO:0000256" key="3">
    <source>
        <dbReference type="ARBA" id="ARBA00022475"/>
    </source>
</evidence>
<comment type="subcellular location">
    <subcellularLocation>
        <location evidence="1 7">Cell membrane</location>
        <topology evidence="1 7">Multi-pass membrane protein</topology>
    </subcellularLocation>
</comment>
<comment type="similarity">
    <text evidence="7">Belongs to the binding-protein-dependent transport system permease family.</text>
</comment>
<dbReference type="CDD" id="cd06261">
    <property type="entry name" value="TM_PBP2"/>
    <property type="match status" value="1"/>
</dbReference>
<dbReference type="InterPro" id="IPR000515">
    <property type="entry name" value="MetI-like"/>
</dbReference>